<dbReference type="InterPro" id="IPR029058">
    <property type="entry name" value="AB_hydrolase_fold"/>
</dbReference>
<evidence type="ECO:0000313" key="1">
    <source>
        <dbReference type="EMBL" id="MDI6099262.1"/>
    </source>
</evidence>
<reference evidence="1 2" key="1">
    <citation type="submission" date="2023-05" db="EMBL/GenBank/DDBJ databases">
        <title>Actinoplanes sp. NEAU-A12 genome sequencing.</title>
        <authorList>
            <person name="Wang Z.-S."/>
        </authorList>
    </citation>
    <scope>NUCLEOTIDE SEQUENCE [LARGE SCALE GENOMIC DNA]</scope>
    <source>
        <strain evidence="1 2">NEAU-A12</strain>
    </source>
</reference>
<protein>
    <submittedName>
        <fullName evidence="1">Alpha/beta fold hydrolase</fullName>
    </submittedName>
</protein>
<sequence>MTWHAVGGSSDPAATVVGAVHGMADHWTTWRTLAGELGRDHRWYAFAAPWRGSGAVPTSPGDCVGKALRQAPEPIEILAGHSFGANAVLDHLATGAAPDVRAALLIAPLIRPPGNPPRPVLIARTRAALRTVVADGLRARLGARGEAMDADVFAGMTAAVLDGMPGDAVEAVLDRILDTPRPALAGVTVPALVLSGRSDQRMAGARPGSLAVLPHAQVRIRDRYDHFCHLTQAADVAADWVAFRNRLTRGVAA</sequence>
<dbReference type="RefSeq" id="WP_282759332.1">
    <property type="nucleotide sequence ID" value="NZ_JASCTH010000006.1"/>
</dbReference>
<dbReference type="GO" id="GO:0016787">
    <property type="term" value="F:hydrolase activity"/>
    <property type="evidence" value="ECO:0007669"/>
    <property type="project" value="UniProtKB-KW"/>
</dbReference>
<accession>A0ABT6WHS9</accession>
<name>A0ABT6WHS9_9ACTN</name>
<proteinExistence type="predicted"/>
<organism evidence="1 2">
    <name type="scientific">Actinoplanes sandaracinus</name>
    <dbReference type="NCBI Taxonomy" id="3045177"/>
    <lineage>
        <taxon>Bacteria</taxon>
        <taxon>Bacillati</taxon>
        <taxon>Actinomycetota</taxon>
        <taxon>Actinomycetes</taxon>
        <taxon>Micromonosporales</taxon>
        <taxon>Micromonosporaceae</taxon>
        <taxon>Actinoplanes</taxon>
    </lineage>
</organism>
<evidence type="ECO:0000313" key="2">
    <source>
        <dbReference type="Proteomes" id="UP001241758"/>
    </source>
</evidence>
<dbReference type="SUPFAM" id="SSF53474">
    <property type="entry name" value="alpha/beta-Hydrolases"/>
    <property type="match status" value="1"/>
</dbReference>
<comment type="caution">
    <text evidence="1">The sequence shown here is derived from an EMBL/GenBank/DDBJ whole genome shotgun (WGS) entry which is preliminary data.</text>
</comment>
<dbReference type="Proteomes" id="UP001241758">
    <property type="component" value="Unassembled WGS sequence"/>
</dbReference>
<keyword evidence="1" id="KW-0378">Hydrolase</keyword>
<gene>
    <name evidence="1" type="ORF">QLQ12_11715</name>
</gene>
<dbReference type="EMBL" id="JASCTH010000006">
    <property type="protein sequence ID" value="MDI6099262.1"/>
    <property type="molecule type" value="Genomic_DNA"/>
</dbReference>
<keyword evidence="2" id="KW-1185">Reference proteome</keyword>
<dbReference type="Gene3D" id="3.40.50.1820">
    <property type="entry name" value="alpha/beta hydrolase"/>
    <property type="match status" value="1"/>
</dbReference>